<name>A0ABM7XUN6_9ENTE</name>
<dbReference type="GeneID" id="83458406"/>
<reference evidence="4 5" key="1">
    <citation type="submission" date="2022-03" db="EMBL/GenBank/DDBJ databases">
        <title>Complete genome sequence of Enterococcus innesii DB-1.</title>
        <authorList>
            <person name="Fukuda D."/>
            <person name="Nolasco-Hipolito C."/>
        </authorList>
    </citation>
    <scope>NUCLEOTIDE SEQUENCE [LARGE SCALE GENOMIC DNA]</scope>
    <source>
        <strain evidence="4 5">DB-1</strain>
    </source>
</reference>
<gene>
    <name evidence="4" type="ORF">ENLAB_24050</name>
</gene>
<evidence type="ECO:0000256" key="1">
    <source>
        <dbReference type="ARBA" id="ARBA00023015"/>
    </source>
</evidence>
<feature type="domain" description="Mga helix-turn-helix" evidence="3">
    <location>
        <begin position="81"/>
        <end position="166"/>
    </location>
</feature>
<protein>
    <recommendedName>
        <fullName evidence="3">Mga helix-turn-helix domain-containing protein</fullName>
    </recommendedName>
</protein>
<sequence length="503" mass="58087">MLENLSINLHRDKSFSRQVKILQMLNAAPTGYHPQELATLLGLSMPTITKELNALSDSLPEELIKINFSESNIVSIKYAPNASINLAIQLLSMETLEFKIMSSIIDNKKYSIHRATIEFGYSRSHLLRTISYMNKSLQTYSVTIATNQLDFIGTEADIRFCLFVFFSAYGDSTILDKDSPADARLLVQKAKEANKKELHYSHYRLALWLSIAKRRWRYSYFLNLPPSLERNLLEKERFSIFSQVLNEYYLKKYRIIHLPKQELLWLFLTTLHCLSYSTLDVTEEDAAKYIFHHTEKPEIIAEIVLFLKKGQQPISSAVSQKIISYLVNLRLLSMISANYEFADPQIKTFVESTFKTEYLAWNKWLKQFNDQSAFFSFTHLEHIAVTLTLLSELAPSTPQKKQRKVAFAFQGGAGLDAFLAASAELFKNDQTEVSYFFEVTPDTHELIHQEIDLIVSNFDLHLKSNPHFQQLRISNVPSLSDWMIIHKTIEQLVQTKIIPDYLP</sequence>
<organism evidence="4 5">
    <name type="scientific">Enterococcus innesii</name>
    <dbReference type="NCBI Taxonomy" id="2839759"/>
    <lineage>
        <taxon>Bacteria</taxon>
        <taxon>Bacillati</taxon>
        <taxon>Bacillota</taxon>
        <taxon>Bacilli</taxon>
        <taxon>Lactobacillales</taxon>
        <taxon>Enterococcaceae</taxon>
        <taxon>Enterococcus</taxon>
    </lineage>
</organism>
<dbReference type="Proteomes" id="UP000831692">
    <property type="component" value="Chromosome"/>
</dbReference>
<dbReference type="InterPro" id="IPR050661">
    <property type="entry name" value="BglG_antiterminators"/>
</dbReference>
<evidence type="ECO:0000256" key="2">
    <source>
        <dbReference type="ARBA" id="ARBA00023163"/>
    </source>
</evidence>
<accession>A0ABM7XUN6</accession>
<keyword evidence="2" id="KW-0804">Transcription</keyword>
<dbReference type="PANTHER" id="PTHR30185:SF18">
    <property type="entry name" value="TRANSCRIPTIONAL REGULATOR MTLR"/>
    <property type="match status" value="1"/>
</dbReference>
<evidence type="ECO:0000313" key="4">
    <source>
        <dbReference type="EMBL" id="BDG68841.1"/>
    </source>
</evidence>
<keyword evidence="1" id="KW-0805">Transcription regulation</keyword>
<dbReference type="InterPro" id="IPR007737">
    <property type="entry name" value="Mga_HTH"/>
</dbReference>
<dbReference type="PANTHER" id="PTHR30185">
    <property type="entry name" value="CRYPTIC BETA-GLUCOSIDE BGL OPERON ANTITERMINATOR"/>
    <property type="match status" value="1"/>
</dbReference>
<keyword evidence="5" id="KW-1185">Reference proteome</keyword>
<evidence type="ECO:0000313" key="5">
    <source>
        <dbReference type="Proteomes" id="UP000831692"/>
    </source>
</evidence>
<proteinExistence type="predicted"/>
<dbReference type="EMBL" id="AP025635">
    <property type="protein sequence ID" value="BDG68841.1"/>
    <property type="molecule type" value="Genomic_DNA"/>
</dbReference>
<dbReference type="Pfam" id="PF05043">
    <property type="entry name" value="Mga"/>
    <property type="match status" value="1"/>
</dbReference>
<evidence type="ECO:0000259" key="3">
    <source>
        <dbReference type="Pfam" id="PF05043"/>
    </source>
</evidence>
<dbReference type="RefSeq" id="WP_244351240.1">
    <property type="nucleotide sequence ID" value="NZ_AP025635.1"/>
</dbReference>